<dbReference type="Proteomes" id="UP000585272">
    <property type="component" value="Unassembled WGS sequence"/>
</dbReference>
<evidence type="ECO:0000256" key="1">
    <source>
        <dbReference type="ARBA" id="ARBA00009013"/>
    </source>
</evidence>
<comment type="caution">
    <text evidence="4">The sequence shown here is derived from an EMBL/GenBank/DDBJ whole genome shotgun (WGS) entry which is preliminary data.</text>
</comment>
<evidence type="ECO:0000313" key="5">
    <source>
        <dbReference type="Proteomes" id="UP000585272"/>
    </source>
</evidence>
<feature type="domain" description="STAS" evidence="3">
    <location>
        <begin position="5"/>
        <end position="115"/>
    </location>
</feature>
<dbReference type="InterPro" id="IPR003658">
    <property type="entry name" value="Anti-sigma_ant"/>
</dbReference>
<dbReference type="PANTHER" id="PTHR33495">
    <property type="entry name" value="ANTI-SIGMA FACTOR ANTAGONIST TM_1081-RELATED-RELATED"/>
    <property type="match status" value="1"/>
</dbReference>
<accession>A0A840IC21</accession>
<dbReference type="GO" id="GO:0043856">
    <property type="term" value="F:anti-sigma factor antagonist activity"/>
    <property type="evidence" value="ECO:0007669"/>
    <property type="project" value="InterPro"/>
</dbReference>
<dbReference type="AlphaFoldDB" id="A0A840IC21"/>
<organism evidence="4 5">
    <name type="scientific">Conexibacter arvalis</name>
    <dbReference type="NCBI Taxonomy" id="912552"/>
    <lineage>
        <taxon>Bacteria</taxon>
        <taxon>Bacillati</taxon>
        <taxon>Actinomycetota</taxon>
        <taxon>Thermoleophilia</taxon>
        <taxon>Solirubrobacterales</taxon>
        <taxon>Conexibacteraceae</taxon>
        <taxon>Conexibacter</taxon>
    </lineage>
</organism>
<sequence length="119" mass="12483">MSSLARIVVEQHGAFPVVAIEGEVDASNATEISRSIDAALSNHSIALVVDLTETGYLDSAGINLLFALGARLRDRQQRLLLVVDPASPVARIVAISGLAVAERTEETRAAALEQAHAGL</sequence>
<dbReference type="EMBL" id="JACHNU010000002">
    <property type="protein sequence ID" value="MBB4662262.1"/>
    <property type="molecule type" value="Genomic_DNA"/>
</dbReference>
<dbReference type="NCBIfam" id="TIGR00377">
    <property type="entry name" value="ant_ant_sig"/>
    <property type="match status" value="1"/>
</dbReference>
<keyword evidence="5" id="KW-1185">Reference proteome</keyword>
<dbReference type="RefSeq" id="WP_183341326.1">
    <property type="nucleotide sequence ID" value="NZ_JACHNU010000002.1"/>
</dbReference>
<dbReference type="SUPFAM" id="SSF52091">
    <property type="entry name" value="SpoIIaa-like"/>
    <property type="match status" value="1"/>
</dbReference>
<dbReference type="CDD" id="cd07043">
    <property type="entry name" value="STAS_anti-anti-sigma_factors"/>
    <property type="match status" value="1"/>
</dbReference>
<dbReference type="PANTHER" id="PTHR33495:SF13">
    <property type="entry name" value="ANTI-SIGMA-F FACTOR ANTAGONIST RSFB"/>
    <property type="match status" value="1"/>
</dbReference>
<dbReference type="Pfam" id="PF01740">
    <property type="entry name" value="STAS"/>
    <property type="match status" value="1"/>
</dbReference>
<name>A0A840IC21_9ACTN</name>
<dbReference type="InterPro" id="IPR002645">
    <property type="entry name" value="STAS_dom"/>
</dbReference>
<evidence type="ECO:0000256" key="2">
    <source>
        <dbReference type="RuleBase" id="RU003749"/>
    </source>
</evidence>
<protein>
    <recommendedName>
        <fullName evidence="2">Anti-sigma factor antagonist</fullName>
    </recommendedName>
</protein>
<dbReference type="PROSITE" id="PS50801">
    <property type="entry name" value="STAS"/>
    <property type="match status" value="1"/>
</dbReference>
<proteinExistence type="inferred from homology"/>
<gene>
    <name evidence="4" type="ORF">BDZ31_001848</name>
</gene>
<dbReference type="InterPro" id="IPR036513">
    <property type="entry name" value="STAS_dom_sf"/>
</dbReference>
<reference evidence="4 5" key="1">
    <citation type="submission" date="2020-08" db="EMBL/GenBank/DDBJ databases">
        <title>Genomic Encyclopedia of Archaeal and Bacterial Type Strains, Phase II (KMG-II): from individual species to whole genera.</title>
        <authorList>
            <person name="Goeker M."/>
        </authorList>
    </citation>
    <scope>NUCLEOTIDE SEQUENCE [LARGE SCALE GENOMIC DNA]</scope>
    <source>
        <strain evidence="4 5">DSM 23288</strain>
    </source>
</reference>
<dbReference type="Gene3D" id="3.30.750.24">
    <property type="entry name" value="STAS domain"/>
    <property type="match status" value="1"/>
</dbReference>
<evidence type="ECO:0000313" key="4">
    <source>
        <dbReference type="EMBL" id="MBB4662262.1"/>
    </source>
</evidence>
<comment type="similarity">
    <text evidence="1 2">Belongs to the anti-sigma-factor antagonist family.</text>
</comment>
<evidence type="ECO:0000259" key="3">
    <source>
        <dbReference type="PROSITE" id="PS50801"/>
    </source>
</evidence>